<keyword evidence="3" id="KW-1185">Reference proteome</keyword>
<feature type="chain" id="PRO_5041334425" evidence="1">
    <location>
        <begin position="18"/>
        <end position="193"/>
    </location>
</feature>
<keyword evidence="1" id="KW-0732">Signal</keyword>
<name>A0AA39WP85_9PEZI</name>
<gene>
    <name evidence="2" type="ORF">B0T14DRAFT_495899</name>
</gene>
<evidence type="ECO:0000256" key="1">
    <source>
        <dbReference type="SAM" id="SignalP"/>
    </source>
</evidence>
<reference evidence="2" key="1">
    <citation type="submission" date="2023-06" db="EMBL/GenBank/DDBJ databases">
        <title>Genome-scale phylogeny and comparative genomics of the fungal order Sordariales.</title>
        <authorList>
            <consortium name="Lawrence Berkeley National Laboratory"/>
            <person name="Hensen N."/>
            <person name="Bonometti L."/>
            <person name="Westerberg I."/>
            <person name="Brannstrom I.O."/>
            <person name="Guillou S."/>
            <person name="Cros-Aarteil S."/>
            <person name="Calhoun S."/>
            <person name="Haridas S."/>
            <person name="Kuo A."/>
            <person name="Mondo S."/>
            <person name="Pangilinan J."/>
            <person name="Riley R."/>
            <person name="Labutti K."/>
            <person name="Andreopoulos B."/>
            <person name="Lipzen A."/>
            <person name="Chen C."/>
            <person name="Yanf M."/>
            <person name="Daum C."/>
            <person name="Ng V."/>
            <person name="Clum A."/>
            <person name="Steindorff A."/>
            <person name="Ohm R."/>
            <person name="Martin F."/>
            <person name="Silar P."/>
            <person name="Natvig D."/>
            <person name="Lalanne C."/>
            <person name="Gautier V."/>
            <person name="Ament-Velasquez S.L."/>
            <person name="Kruys A."/>
            <person name="Hutchinson M.I."/>
            <person name="Powell A.J."/>
            <person name="Barry K."/>
            <person name="Miller A.N."/>
            <person name="Grigoriev I.V."/>
            <person name="Debuchy R."/>
            <person name="Gladieux P."/>
            <person name="Thoren M.H."/>
            <person name="Johannesson H."/>
        </authorList>
    </citation>
    <scope>NUCLEOTIDE SEQUENCE</scope>
    <source>
        <strain evidence="2">CBS 606.72</strain>
    </source>
</reference>
<sequence length="193" mass="20758">MNLPSLLLLLLLPLTLALTLTGTTTSTTAYPPGFTLLPQLGAPIEIQSGTPLLFRTEVILPPTKTTILSEISLYSTGLSIFYLHAHTWSPTCHPYAVYCAVGDHYGNAYTFQAQSIDCPIRGENEGDTVFVEEPGFNKTIKSEVVAKAWGPLWGGRMVVFCDARVGEGGDLGELGRGVLGRVGARNVTSDIIF</sequence>
<evidence type="ECO:0000313" key="2">
    <source>
        <dbReference type="EMBL" id="KAK0619061.1"/>
    </source>
</evidence>
<feature type="signal peptide" evidence="1">
    <location>
        <begin position="1"/>
        <end position="17"/>
    </location>
</feature>
<dbReference type="Proteomes" id="UP001175000">
    <property type="component" value="Unassembled WGS sequence"/>
</dbReference>
<organism evidence="2 3">
    <name type="scientific">Immersiella caudata</name>
    <dbReference type="NCBI Taxonomy" id="314043"/>
    <lineage>
        <taxon>Eukaryota</taxon>
        <taxon>Fungi</taxon>
        <taxon>Dikarya</taxon>
        <taxon>Ascomycota</taxon>
        <taxon>Pezizomycotina</taxon>
        <taxon>Sordariomycetes</taxon>
        <taxon>Sordariomycetidae</taxon>
        <taxon>Sordariales</taxon>
        <taxon>Lasiosphaeriaceae</taxon>
        <taxon>Immersiella</taxon>
    </lineage>
</organism>
<comment type="caution">
    <text evidence="2">The sequence shown here is derived from an EMBL/GenBank/DDBJ whole genome shotgun (WGS) entry which is preliminary data.</text>
</comment>
<dbReference type="EMBL" id="JAULSU010000004">
    <property type="protein sequence ID" value="KAK0619061.1"/>
    <property type="molecule type" value="Genomic_DNA"/>
</dbReference>
<proteinExistence type="predicted"/>
<evidence type="ECO:0000313" key="3">
    <source>
        <dbReference type="Proteomes" id="UP001175000"/>
    </source>
</evidence>
<accession>A0AA39WP85</accession>
<protein>
    <submittedName>
        <fullName evidence="2">Uncharacterized protein</fullName>
    </submittedName>
</protein>
<dbReference type="AlphaFoldDB" id="A0AA39WP85"/>